<dbReference type="AlphaFoldDB" id="A0A0K8MCY4"/>
<protein>
    <submittedName>
        <fullName evidence="2">Uncharacterized protein</fullName>
    </submittedName>
</protein>
<gene>
    <name evidence="2" type="ORF">Cva_00981</name>
</gene>
<comment type="caution">
    <text evidence="2">The sequence shown here is derived from an EMBL/GenBank/DDBJ whole genome shotgun (WGS) entry which is preliminary data.</text>
</comment>
<accession>A0A0K8MCY4</accession>
<evidence type="ECO:0000313" key="3">
    <source>
        <dbReference type="Proteomes" id="UP000036771"/>
    </source>
</evidence>
<sequence>MISGGHKVCVSSAPILSDEEQLTASIKLSDKGDLEGDDNLFRREFYMTGDGNCALYSMGTTHTDTKNLFLANSNDIVVRNLAHLEIVDEFKELPQQMKVKQNYITLKEDLDRVNLCLQNTPRNPANHVLRQNLLTEQTHIRARIAAYAKQKETYEDYVNYSLVNGHYMLFREDVGGSRETYFIDALAHLLNKNLIIWSQINPLNGFEILTKRPGNLTQHNNRLIRSHQFFKSGGNGTLEIIHRGDHYNRVVSTNNPESLRKAVQDEETSIRRIMTYLKAEQIADDTHQKQAQLIAAQKKKAEDDTRQKQTQLLADQKKKTEVDARQKQAQLLTTQKKKAEDDAHQKQAQLIAAQKKKAEDDAHQKQTQILAATQKAKAVAAQKARAVAAQKARAVAAQKAKAAADQKAKAVAAQKARAVAAQKAKAVAAQKARAVAAQKARAVAAQKARAVAAQKARAVAAQKARAVAAQKAKVVA</sequence>
<dbReference type="Proteomes" id="UP000036771">
    <property type="component" value="Unassembled WGS sequence"/>
</dbReference>
<proteinExistence type="predicted"/>
<evidence type="ECO:0000256" key="1">
    <source>
        <dbReference type="SAM" id="Coils"/>
    </source>
</evidence>
<keyword evidence="3" id="KW-1185">Reference proteome</keyword>
<feature type="coiled-coil region" evidence="1">
    <location>
        <begin position="322"/>
        <end position="375"/>
    </location>
</feature>
<dbReference type="EMBL" id="BBVC01000044">
    <property type="protein sequence ID" value="GAO98332.1"/>
    <property type="molecule type" value="Genomic_DNA"/>
</dbReference>
<organism evidence="2 3">
    <name type="scientific">Caedimonas varicaedens</name>
    <dbReference type="NCBI Taxonomy" id="1629334"/>
    <lineage>
        <taxon>Bacteria</taxon>
        <taxon>Pseudomonadati</taxon>
        <taxon>Pseudomonadota</taxon>
        <taxon>Alphaproteobacteria</taxon>
        <taxon>Holosporales</taxon>
        <taxon>Caedimonadaceae</taxon>
        <taxon>Caedimonas</taxon>
    </lineage>
</organism>
<evidence type="ECO:0000313" key="2">
    <source>
        <dbReference type="EMBL" id="GAO98332.1"/>
    </source>
</evidence>
<reference evidence="2 3" key="1">
    <citation type="submission" date="2015-03" db="EMBL/GenBank/DDBJ databases">
        <title>Caedibacter varicaedens, whole genome shotgun sequence.</title>
        <authorList>
            <person name="Suzuki H."/>
            <person name="Dapper A.L."/>
            <person name="Gibson A.K."/>
            <person name="Jackson C."/>
            <person name="Lee H."/>
            <person name="Pejaver V.R."/>
            <person name="Doak T."/>
            <person name="Lynch M."/>
        </authorList>
    </citation>
    <scope>NUCLEOTIDE SEQUENCE [LARGE SCALE GENOMIC DNA]</scope>
</reference>
<name>A0A0K8MCY4_9PROT</name>
<dbReference type="STRING" id="1629334.Cva_00981"/>
<keyword evidence="1" id="KW-0175">Coiled coil</keyword>